<evidence type="ECO:0008006" key="5">
    <source>
        <dbReference type="Google" id="ProtNLM"/>
    </source>
</evidence>
<keyword evidence="4" id="KW-1185">Reference proteome</keyword>
<evidence type="ECO:0000256" key="1">
    <source>
        <dbReference type="SAM" id="Phobius"/>
    </source>
</evidence>
<reference evidence="3" key="1">
    <citation type="submission" date="2022-08" db="UniProtKB">
        <authorList>
            <consortium name="EnsemblMetazoa"/>
        </authorList>
    </citation>
    <scope>IDENTIFICATION</scope>
    <source>
        <strain evidence="3">05x7-T-G4-1.051#20</strain>
    </source>
</reference>
<sequence>MNLSTVYTLCLYFLGILLKHTTGLNCDCTTQECMDQKTRICSGMWCYSETYNGYVETGCLDQRQPLLCENRLSSKLPQHRISHCCNDREFCNKNVVPTPAPPRNIHEVIEVDEPEDPKYDNAILNDVLSNKNDDINLLKHDADHTDCPCALNGPSKDNSKMLNPIYIAVPVAGVCVLLALVIFAMYLLRRRTDYYERYNYPRNVTVPPCHMISGAKQNSSPFYLVINHNWTFDWVSLFTLLFLWFLDSQCYIKDSHKLRKCLTMDPRQSAQDVLRWINWTYSPLYKISF</sequence>
<name>A0A8W8M5I0_MAGGI</name>
<keyword evidence="1" id="KW-0472">Membrane</keyword>
<accession>A0A8W8M5I0</accession>
<keyword evidence="2" id="KW-0732">Signal</keyword>
<evidence type="ECO:0000313" key="3">
    <source>
        <dbReference type="EnsemblMetazoa" id="G31830.4:cds"/>
    </source>
</evidence>
<evidence type="ECO:0000313" key="4">
    <source>
        <dbReference type="Proteomes" id="UP000005408"/>
    </source>
</evidence>
<dbReference type="EnsemblMetazoa" id="G31830.4">
    <property type="protein sequence ID" value="G31830.4:cds"/>
    <property type="gene ID" value="G31830"/>
</dbReference>
<proteinExistence type="predicted"/>
<feature type="transmembrane region" description="Helical" evidence="1">
    <location>
        <begin position="165"/>
        <end position="188"/>
    </location>
</feature>
<keyword evidence="1" id="KW-0812">Transmembrane</keyword>
<keyword evidence="1" id="KW-1133">Transmembrane helix</keyword>
<feature type="transmembrane region" description="Helical" evidence="1">
    <location>
        <begin position="222"/>
        <end position="246"/>
    </location>
</feature>
<protein>
    <recommendedName>
        <fullName evidence="5">Activin types I and II receptor domain-containing protein</fullName>
    </recommendedName>
</protein>
<dbReference type="InterPro" id="IPR045860">
    <property type="entry name" value="Snake_toxin-like_sf"/>
</dbReference>
<dbReference type="Proteomes" id="UP000005408">
    <property type="component" value="Unassembled WGS sequence"/>
</dbReference>
<dbReference type="Gene3D" id="2.10.60.10">
    <property type="entry name" value="CD59"/>
    <property type="match status" value="1"/>
</dbReference>
<dbReference type="AlphaFoldDB" id="A0A8W8M5I0"/>
<evidence type="ECO:0000256" key="2">
    <source>
        <dbReference type="SAM" id="SignalP"/>
    </source>
</evidence>
<feature type="chain" id="PRO_5036503802" description="Activin types I and II receptor domain-containing protein" evidence="2">
    <location>
        <begin position="24"/>
        <end position="289"/>
    </location>
</feature>
<organism evidence="3 4">
    <name type="scientific">Magallana gigas</name>
    <name type="common">Pacific oyster</name>
    <name type="synonym">Crassostrea gigas</name>
    <dbReference type="NCBI Taxonomy" id="29159"/>
    <lineage>
        <taxon>Eukaryota</taxon>
        <taxon>Metazoa</taxon>
        <taxon>Spiralia</taxon>
        <taxon>Lophotrochozoa</taxon>
        <taxon>Mollusca</taxon>
        <taxon>Bivalvia</taxon>
        <taxon>Autobranchia</taxon>
        <taxon>Pteriomorphia</taxon>
        <taxon>Ostreida</taxon>
        <taxon>Ostreoidea</taxon>
        <taxon>Ostreidae</taxon>
        <taxon>Magallana</taxon>
    </lineage>
</organism>
<feature type="signal peptide" evidence="2">
    <location>
        <begin position="1"/>
        <end position="23"/>
    </location>
</feature>